<protein>
    <submittedName>
        <fullName evidence="3">Gamma-carboxygeranoyl-CoA hydratase</fullName>
    </submittedName>
</protein>
<proteinExistence type="inferred from homology"/>
<dbReference type="AlphaFoldDB" id="A0A4U1BHF5"/>
<dbReference type="CDD" id="cd06558">
    <property type="entry name" value="crotonase-like"/>
    <property type="match status" value="1"/>
</dbReference>
<keyword evidence="4" id="KW-1185">Reference proteome</keyword>
<dbReference type="InterPro" id="IPR051683">
    <property type="entry name" value="Enoyl-CoA_Hydratase/Isomerase"/>
</dbReference>
<dbReference type="Pfam" id="PF00378">
    <property type="entry name" value="ECH_1"/>
    <property type="match status" value="1"/>
</dbReference>
<dbReference type="InterPro" id="IPR001753">
    <property type="entry name" value="Enoyl-CoA_hydra/iso"/>
</dbReference>
<comment type="caution">
    <text evidence="3">The sequence shown here is derived from an EMBL/GenBank/DDBJ whole genome shotgun (WGS) entry which is preliminary data.</text>
</comment>
<accession>A0A4U1BHF5</accession>
<evidence type="ECO:0000313" key="4">
    <source>
        <dbReference type="Proteomes" id="UP000305675"/>
    </source>
</evidence>
<name>A0A4U1BHF5_9GAMM</name>
<gene>
    <name evidence="3" type="ORF">FCL42_18630</name>
</gene>
<dbReference type="OrthoDB" id="9807606at2"/>
<dbReference type="RefSeq" id="WP_136864945.1">
    <property type="nucleotide sequence ID" value="NZ_SWCJ01000020.1"/>
</dbReference>
<organism evidence="3 4">
    <name type="scientific">Ferrimonas aestuarii</name>
    <dbReference type="NCBI Taxonomy" id="2569539"/>
    <lineage>
        <taxon>Bacteria</taxon>
        <taxon>Pseudomonadati</taxon>
        <taxon>Pseudomonadota</taxon>
        <taxon>Gammaproteobacteria</taxon>
        <taxon>Alteromonadales</taxon>
        <taxon>Ferrimonadaceae</taxon>
        <taxon>Ferrimonas</taxon>
    </lineage>
</organism>
<comment type="similarity">
    <text evidence="1">Belongs to the enoyl-CoA hydratase/isomerase family.</text>
</comment>
<dbReference type="EMBL" id="SWCJ01000020">
    <property type="protein sequence ID" value="TKB50834.1"/>
    <property type="molecule type" value="Genomic_DNA"/>
</dbReference>
<feature type="region of interest" description="Disordered" evidence="2">
    <location>
        <begin position="247"/>
        <end position="273"/>
    </location>
</feature>
<dbReference type="Gene3D" id="3.90.226.10">
    <property type="entry name" value="2-enoyl-CoA Hydratase, Chain A, domain 1"/>
    <property type="match status" value="1"/>
</dbReference>
<dbReference type="GO" id="GO:0003824">
    <property type="term" value="F:catalytic activity"/>
    <property type="evidence" value="ECO:0007669"/>
    <property type="project" value="UniProtKB-ARBA"/>
</dbReference>
<dbReference type="Proteomes" id="UP000305675">
    <property type="component" value="Unassembled WGS sequence"/>
</dbReference>
<evidence type="ECO:0000256" key="1">
    <source>
        <dbReference type="ARBA" id="ARBA00005254"/>
    </source>
</evidence>
<dbReference type="SUPFAM" id="SSF52096">
    <property type="entry name" value="ClpP/crotonase"/>
    <property type="match status" value="1"/>
</dbReference>
<sequence>MFEQIQLTQQGGVATLTLNRPEKHNAFGDAMIAELNGALAQLEAQPPQLLVLRANGKHFSAGADLAWMKSQAKMSEAHNLSDAKELARLMHRLDAFPSPTLVLVDGAAFGGALGLIACCDIAMATPRSRFCLSEVKLGLIPAVISPFVARAIGQRQSRRYMMTAERFDSETALKLGLIHELTDNLEQDAEQMIATITANGPKAMQACKSLLKQIDGHPFDEPLADLTSSAIAQLRVSDEGQEGLGAFFEKRTPNWVQTNNQDKGHSKESQDVN</sequence>
<dbReference type="PANTHER" id="PTHR42964:SF1">
    <property type="entry name" value="POLYKETIDE BIOSYNTHESIS ENOYL-COA HYDRATASE PKSH-RELATED"/>
    <property type="match status" value="1"/>
</dbReference>
<feature type="compositionally biased region" description="Basic and acidic residues" evidence="2">
    <location>
        <begin position="262"/>
        <end position="273"/>
    </location>
</feature>
<dbReference type="InterPro" id="IPR014748">
    <property type="entry name" value="Enoyl-CoA_hydra_C"/>
</dbReference>
<dbReference type="Gene3D" id="1.10.12.10">
    <property type="entry name" value="Lyase 2-enoyl-coa Hydratase, Chain A, domain 2"/>
    <property type="match status" value="1"/>
</dbReference>
<evidence type="ECO:0000313" key="3">
    <source>
        <dbReference type="EMBL" id="TKB50834.1"/>
    </source>
</evidence>
<dbReference type="GO" id="GO:0008300">
    <property type="term" value="P:isoprenoid catabolic process"/>
    <property type="evidence" value="ECO:0007669"/>
    <property type="project" value="TreeGrafter"/>
</dbReference>
<dbReference type="InterPro" id="IPR029045">
    <property type="entry name" value="ClpP/crotonase-like_dom_sf"/>
</dbReference>
<dbReference type="PANTHER" id="PTHR42964">
    <property type="entry name" value="ENOYL-COA HYDRATASE"/>
    <property type="match status" value="1"/>
</dbReference>
<evidence type="ECO:0000256" key="2">
    <source>
        <dbReference type="SAM" id="MobiDB-lite"/>
    </source>
</evidence>
<reference evidence="3 4" key="1">
    <citation type="submission" date="2019-04" db="EMBL/GenBank/DDBJ databases">
        <authorList>
            <person name="Hwang J.C."/>
        </authorList>
    </citation>
    <scope>NUCLEOTIDE SEQUENCE [LARGE SCALE GENOMIC DNA]</scope>
    <source>
        <strain evidence="3 4">IMCC35002</strain>
    </source>
</reference>